<comment type="caution">
    <text evidence="3">The sequence shown here is derived from an EMBL/GenBank/DDBJ whole genome shotgun (WGS) entry which is preliminary data.</text>
</comment>
<reference evidence="3" key="1">
    <citation type="submission" date="2023-04" db="EMBL/GenBank/DDBJ databases">
        <title>Sphingomonas sp. MAHUQ-71 isolated from rice field.</title>
        <authorList>
            <person name="Huq M.A."/>
        </authorList>
    </citation>
    <scope>NUCLEOTIDE SEQUENCE</scope>
    <source>
        <strain evidence="3">MAHUQ-71</strain>
    </source>
</reference>
<protein>
    <submittedName>
        <fullName evidence="3">Uncharacterized protein</fullName>
    </submittedName>
</protein>
<sequence length="148" mass="14473">MIATILARWIGAKAAAWLADLLPYILIGAACLGAFLWIHGMQTTIADQKTQIGTLQINLSAEQAARKADVAGLTTLSQGLVAASSAKASDQAALTGTIDVANPPAASPALGAFLACLRDADSGNGKPCAASGTGAAAPGATGSAGAGK</sequence>
<evidence type="ECO:0000313" key="3">
    <source>
        <dbReference type="EMBL" id="MDH7638975.1"/>
    </source>
</evidence>
<keyword evidence="2" id="KW-0812">Transmembrane</keyword>
<organism evidence="3 4">
    <name type="scientific">Sphingomonas oryzagri</name>
    <dbReference type="NCBI Taxonomy" id="3042314"/>
    <lineage>
        <taxon>Bacteria</taxon>
        <taxon>Pseudomonadati</taxon>
        <taxon>Pseudomonadota</taxon>
        <taxon>Alphaproteobacteria</taxon>
        <taxon>Sphingomonadales</taxon>
        <taxon>Sphingomonadaceae</taxon>
        <taxon>Sphingomonas</taxon>
    </lineage>
</organism>
<keyword evidence="2" id="KW-1133">Transmembrane helix</keyword>
<dbReference type="RefSeq" id="WP_281044247.1">
    <property type="nucleotide sequence ID" value="NZ_JARYGZ010000001.1"/>
</dbReference>
<evidence type="ECO:0000256" key="2">
    <source>
        <dbReference type="SAM" id="Phobius"/>
    </source>
</evidence>
<evidence type="ECO:0000256" key="1">
    <source>
        <dbReference type="SAM" id="MobiDB-lite"/>
    </source>
</evidence>
<dbReference type="Proteomes" id="UP001160625">
    <property type="component" value="Unassembled WGS sequence"/>
</dbReference>
<feature type="region of interest" description="Disordered" evidence="1">
    <location>
        <begin position="127"/>
        <end position="148"/>
    </location>
</feature>
<evidence type="ECO:0000313" key="4">
    <source>
        <dbReference type="Proteomes" id="UP001160625"/>
    </source>
</evidence>
<dbReference type="EMBL" id="JARYGZ010000001">
    <property type="protein sequence ID" value="MDH7638975.1"/>
    <property type="molecule type" value="Genomic_DNA"/>
</dbReference>
<feature type="compositionally biased region" description="Low complexity" evidence="1">
    <location>
        <begin position="129"/>
        <end position="141"/>
    </location>
</feature>
<gene>
    <name evidence="3" type="ORF">QGN17_09555</name>
</gene>
<proteinExistence type="predicted"/>
<feature type="transmembrane region" description="Helical" evidence="2">
    <location>
        <begin position="21"/>
        <end position="40"/>
    </location>
</feature>
<keyword evidence="4" id="KW-1185">Reference proteome</keyword>
<keyword evidence="2" id="KW-0472">Membrane</keyword>
<accession>A0ABT6N136</accession>
<name>A0ABT6N136_9SPHN</name>